<dbReference type="EMBL" id="JAOVZO020000020">
    <property type="protein sequence ID" value="MDC8015162.1"/>
    <property type="molecule type" value="Genomic_DNA"/>
</dbReference>
<dbReference type="EMBL" id="JAOVZO020000018">
    <property type="protein sequence ID" value="MDC8013735.1"/>
    <property type="molecule type" value="Genomic_DNA"/>
</dbReference>
<evidence type="ECO:0000313" key="4">
    <source>
        <dbReference type="Proteomes" id="UP001139971"/>
    </source>
</evidence>
<protein>
    <submittedName>
        <fullName evidence="3">Uncharacterized protein</fullName>
    </submittedName>
</protein>
<accession>A0A9X3YQK0</accession>
<evidence type="ECO:0000313" key="3">
    <source>
        <dbReference type="EMBL" id="MDC8015183.1"/>
    </source>
</evidence>
<organism evidence="3 4">
    <name type="scientific">Tahibacter soli</name>
    <dbReference type="NCBI Taxonomy" id="2983605"/>
    <lineage>
        <taxon>Bacteria</taxon>
        <taxon>Pseudomonadati</taxon>
        <taxon>Pseudomonadota</taxon>
        <taxon>Gammaproteobacteria</taxon>
        <taxon>Lysobacterales</taxon>
        <taxon>Rhodanobacteraceae</taxon>
        <taxon>Tahibacter</taxon>
    </lineage>
</organism>
<proteinExistence type="predicted"/>
<dbReference type="RefSeq" id="WP_263542428.1">
    <property type="nucleotide sequence ID" value="NZ_JAOVZO020000018.1"/>
</dbReference>
<reference evidence="3" key="1">
    <citation type="submission" date="2023-02" db="EMBL/GenBank/DDBJ databases">
        <title>Tahibacter soli sp. nov. isolated from soil.</title>
        <authorList>
            <person name="Baek J.H."/>
            <person name="Lee J.K."/>
            <person name="Choi D.G."/>
            <person name="Jeon C.O."/>
        </authorList>
    </citation>
    <scope>NUCLEOTIDE SEQUENCE</scope>
    <source>
        <strain evidence="3">BL</strain>
    </source>
</reference>
<evidence type="ECO:0000313" key="2">
    <source>
        <dbReference type="EMBL" id="MDC8015162.1"/>
    </source>
</evidence>
<dbReference type="NCBIfam" id="NF047593">
    <property type="entry name" value="IS66_ISAeme5_TnpA"/>
    <property type="match status" value="1"/>
</dbReference>
<dbReference type="Proteomes" id="UP001139971">
    <property type="component" value="Unassembled WGS sequence"/>
</dbReference>
<comment type="caution">
    <text evidence="3">The sequence shown here is derived from an EMBL/GenBank/DDBJ whole genome shotgun (WGS) entry which is preliminary data.</text>
</comment>
<gene>
    <name evidence="1" type="ORF">OD750_014430</name>
    <name evidence="2" type="ORF">OD750_021680</name>
    <name evidence="3" type="ORF">OD750_021785</name>
</gene>
<sequence>MQASKTEAFWRRHVEAWRSSGLTQKQYGAKLGINALTLAHWSYLLKRKSSTPGQALVPVRVVGNTLPATIELQHGAWRIAVPVGTDPRWLAALIRETLAC</sequence>
<evidence type="ECO:0000313" key="1">
    <source>
        <dbReference type="EMBL" id="MDC8013735.1"/>
    </source>
</evidence>
<name>A0A9X3YQK0_9GAMM</name>
<dbReference type="AlphaFoldDB" id="A0A9X3YQK0"/>
<dbReference type="EMBL" id="JAOVZO020000020">
    <property type="protein sequence ID" value="MDC8015183.1"/>
    <property type="molecule type" value="Genomic_DNA"/>
</dbReference>
<keyword evidence="4" id="KW-1185">Reference proteome</keyword>